<protein>
    <recommendedName>
        <fullName evidence="4">LppP/LprE family lipoprotein</fullName>
    </recommendedName>
</protein>
<dbReference type="RefSeq" id="WP_345527326.1">
    <property type="nucleotide sequence ID" value="NZ_BAABKN010000015.1"/>
</dbReference>
<evidence type="ECO:0008006" key="4">
    <source>
        <dbReference type="Google" id="ProtNLM"/>
    </source>
</evidence>
<proteinExistence type="predicted"/>
<dbReference type="EMBL" id="BAABKN010000015">
    <property type="protein sequence ID" value="GAA4741140.1"/>
    <property type="molecule type" value="Genomic_DNA"/>
</dbReference>
<dbReference type="PROSITE" id="PS51257">
    <property type="entry name" value="PROKAR_LIPOPROTEIN"/>
    <property type="match status" value="1"/>
</dbReference>
<name>A0ABP8YVY7_9ACTN</name>
<feature type="region of interest" description="Disordered" evidence="1">
    <location>
        <begin position="20"/>
        <end position="65"/>
    </location>
</feature>
<comment type="caution">
    <text evidence="2">The sequence shown here is derived from an EMBL/GenBank/DDBJ whole genome shotgun (WGS) entry which is preliminary data.</text>
</comment>
<gene>
    <name evidence="2" type="ORF">GCM10023350_27130</name>
</gene>
<dbReference type="Proteomes" id="UP001499882">
    <property type="component" value="Unassembled WGS sequence"/>
</dbReference>
<organism evidence="2 3">
    <name type="scientific">Nocardioides endophyticus</name>
    <dbReference type="NCBI Taxonomy" id="1353775"/>
    <lineage>
        <taxon>Bacteria</taxon>
        <taxon>Bacillati</taxon>
        <taxon>Actinomycetota</taxon>
        <taxon>Actinomycetes</taxon>
        <taxon>Propionibacteriales</taxon>
        <taxon>Nocardioidaceae</taxon>
        <taxon>Nocardioides</taxon>
    </lineage>
</organism>
<accession>A0ABP8YVY7</accession>
<reference evidence="3" key="1">
    <citation type="journal article" date="2019" name="Int. J. Syst. Evol. Microbiol.">
        <title>The Global Catalogue of Microorganisms (GCM) 10K type strain sequencing project: providing services to taxonomists for standard genome sequencing and annotation.</title>
        <authorList>
            <consortium name="The Broad Institute Genomics Platform"/>
            <consortium name="The Broad Institute Genome Sequencing Center for Infectious Disease"/>
            <person name="Wu L."/>
            <person name="Ma J."/>
        </authorList>
    </citation>
    <scope>NUCLEOTIDE SEQUENCE [LARGE SCALE GENOMIC DNA]</scope>
    <source>
        <strain evidence="3">JCM 18532</strain>
    </source>
</reference>
<evidence type="ECO:0000313" key="2">
    <source>
        <dbReference type="EMBL" id="GAA4741140.1"/>
    </source>
</evidence>
<evidence type="ECO:0000256" key="1">
    <source>
        <dbReference type="SAM" id="MobiDB-lite"/>
    </source>
</evidence>
<evidence type="ECO:0000313" key="3">
    <source>
        <dbReference type="Proteomes" id="UP001499882"/>
    </source>
</evidence>
<sequence>MRTSTVAVGLLTAALLVGGCGSDPEPGDEPVSQAGADGEVDAPNPGGDQPSAPLPGLPIGGLVPDTALTTTSPSGCGTVAWVGPGEQIPEGIEVAITKFHLPDHVSVDASACAGAGPACLGGVTFRTGQTSCNLGVRWTGETPATLEIGADGTAYCDDQAACDRFKEELVTQTAVLVIEGSESESLETPSTTDPPSDGTE</sequence>
<feature type="compositionally biased region" description="Low complexity" evidence="1">
    <location>
        <begin position="186"/>
        <end position="200"/>
    </location>
</feature>
<keyword evidence="3" id="KW-1185">Reference proteome</keyword>
<feature type="region of interest" description="Disordered" evidence="1">
    <location>
        <begin position="178"/>
        <end position="200"/>
    </location>
</feature>